<keyword evidence="2" id="KW-1185">Reference proteome</keyword>
<dbReference type="AlphaFoldDB" id="A0A9Q8PBV6"/>
<dbReference type="RefSeq" id="XP_047764030.1">
    <property type="nucleotide sequence ID" value="XM_047909633.1"/>
</dbReference>
<protein>
    <recommendedName>
        <fullName evidence="3">F-box domain-containing protein</fullName>
    </recommendedName>
</protein>
<accession>A0A9Q8PBV6</accession>
<evidence type="ECO:0000313" key="2">
    <source>
        <dbReference type="Proteomes" id="UP000756132"/>
    </source>
</evidence>
<organism evidence="1 2">
    <name type="scientific">Passalora fulva</name>
    <name type="common">Tomato leaf mold</name>
    <name type="synonym">Cladosporium fulvum</name>
    <dbReference type="NCBI Taxonomy" id="5499"/>
    <lineage>
        <taxon>Eukaryota</taxon>
        <taxon>Fungi</taxon>
        <taxon>Dikarya</taxon>
        <taxon>Ascomycota</taxon>
        <taxon>Pezizomycotina</taxon>
        <taxon>Dothideomycetes</taxon>
        <taxon>Dothideomycetidae</taxon>
        <taxon>Mycosphaerellales</taxon>
        <taxon>Mycosphaerellaceae</taxon>
        <taxon>Fulvia</taxon>
    </lineage>
</organism>
<proteinExistence type="predicted"/>
<dbReference type="GeneID" id="71990363"/>
<evidence type="ECO:0000313" key="1">
    <source>
        <dbReference type="EMBL" id="UJO19664.1"/>
    </source>
</evidence>
<dbReference type="EMBL" id="CP090169">
    <property type="protein sequence ID" value="UJO19664.1"/>
    <property type="molecule type" value="Genomic_DNA"/>
</dbReference>
<evidence type="ECO:0008006" key="3">
    <source>
        <dbReference type="Google" id="ProtNLM"/>
    </source>
</evidence>
<reference evidence="1" key="1">
    <citation type="submission" date="2021-12" db="EMBL/GenBank/DDBJ databases">
        <authorList>
            <person name="Zaccaron A."/>
            <person name="Stergiopoulos I."/>
        </authorList>
    </citation>
    <scope>NUCLEOTIDE SEQUENCE</scope>
    <source>
        <strain evidence="1">Race5_Kim</strain>
    </source>
</reference>
<reference evidence="1" key="2">
    <citation type="journal article" date="2022" name="Microb. Genom.">
        <title>A chromosome-scale genome assembly of the tomato pathogen Cladosporium fulvum reveals a compartmentalized genome architecture and the presence of a dispensable chromosome.</title>
        <authorList>
            <person name="Zaccaron A.Z."/>
            <person name="Chen L.H."/>
            <person name="Samaras A."/>
            <person name="Stergiopoulos I."/>
        </authorList>
    </citation>
    <scope>NUCLEOTIDE SEQUENCE</scope>
    <source>
        <strain evidence="1">Race5_Kim</strain>
    </source>
</reference>
<name>A0A9Q8PBV6_PASFU</name>
<dbReference type="OrthoDB" id="10640243at2759"/>
<gene>
    <name evidence="1" type="ORF">CLAFUR5_10485</name>
</gene>
<dbReference type="Proteomes" id="UP000756132">
    <property type="component" value="Chromosome 7"/>
</dbReference>
<dbReference type="KEGG" id="ffu:CLAFUR5_10485"/>
<sequence length="262" mass="29686">METAACDQVWQTEELRDMILLHLPLRRLLTVRQICKAWCNSPLINQVLFLNPGQGPRIEYAADEVKGNAWKTVAGGGTVSRTDGRPILHSGGHELTHKPIVNLILCDLELLYIGWEDGAFPGCLVVRTWEGHLQDTSSGESFLQMQLTYPPAQKLSFTCLGDELLQNLDAQEGDADEPEDSDYTWFDVTKDTGVTVRDLIEAMRAHFHGCSVCMQEADDSEFFWRLHGAHKLADRERMRSGHRLLAAMRRRTIKKENQNSRP</sequence>